<protein>
    <submittedName>
        <fullName evidence="1">Unannotated protein</fullName>
    </submittedName>
</protein>
<evidence type="ECO:0000313" key="1">
    <source>
        <dbReference type="EMBL" id="CAB4623860.1"/>
    </source>
</evidence>
<dbReference type="SUPFAM" id="SSF46894">
    <property type="entry name" value="C-terminal effector domain of the bipartite response regulators"/>
    <property type="match status" value="1"/>
</dbReference>
<accession>A0A6J6IH94</accession>
<dbReference type="AlphaFoldDB" id="A0A6J6IH94"/>
<dbReference type="InterPro" id="IPR036388">
    <property type="entry name" value="WH-like_DNA-bd_sf"/>
</dbReference>
<organism evidence="1">
    <name type="scientific">freshwater metagenome</name>
    <dbReference type="NCBI Taxonomy" id="449393"/>
    <lineage>
        <taxon>unclassified sequences</taxon>
        <taxon>metagenomes</taxon>
        <taxon>ecological metagenomes</taxon>
    </lineage>
</organism>
<gene>
    <name evidence="1" type="ORF">UFOPK1946_00701</name>
</gene>
<proteinExistence type="predicted"/>
<name>A0A6J6IH94_9ZZZZ</name>
<dbReference type="GO" id="GO:0003677">
    <property type="term" value="F:DNA binding"/>
    <property type="evidence" value="ECO:0007669"/>
    <property type="project" value="InterPro"/>
</dbReference>
<dbReference type="InterPro" id="IPR016032">
    <property type="entry name" value="Sig_transdc_resp-reg_C-effctor"/>
</dbReference>
<sequence>MFTKEILGLSDYLAQTRRTLDELCEFLTVVTFSFLSPRALYIGEIANDGYIDLRSAFGFDKFSVARWSRIPMTVKIPLTESIAKNECILIPNPKVFVKTYPDLKNLGEIDTDWKTSLSVPIQRRGAYFLVLHGDPEMNAEFEHLLRSVGNMILMNLREVQPSQEKSSVKISSATKLTARQVLIHNLLIHGYTNPEIAREIGYSESLVRQETIAIYAFLGVSGRKELIRNDAAKVSEPA</sequence>
<dbReference type="Gene3D" id="1.10.10.10">
    <property type="entry name" value="Winged helix-like DNA-binding domain superfamily/Winged helix DNA-binding domain"/>
    <property type="match status" value="1"/>
</dbReference>
<reference evidence="1" key="1">
    <citation type="submission" date="2020-05" db="EMBL/GenBank/DDBJ databases">
        <authorList>
            <person name="Chiriac C."/>
            <person name="Salcher M."/>
            <person name="Ghai R."/>
            <person name="Kavagutti S V."/>
        </authorList>
    </citation>
    <scope>NUCLEOTIDE SEQUENCE</scope>
</reference>
<dbReference type="GO" id="GO:0006355">
    <property type="term" value="P:regulation of DNA-templated transcription"/>
    <property type="evidence" value="ECO:0007669"/>
    <property type="project" value="InterPro"/>
</dbReference>
<dbReference type="EMBL" id="CAEZVG010000032">
    <property type="protein sequence ID" value="CAB4623860.1"/>
    <property type="molecule type" value="Genomic_DNA"/>
</dbReference>